<reference evidence="1 2" key="1">
    <citation type="submission" date="2016-10" db="EMBL/GenBank/DDBJ databases">
        <title>Draft genome sequence of Coniochaeta ligniaria NRRL30616, a lignocellulolytic fungus for bioabatement of inhibitors in plant biomass hydrolysates.</title>
        <authorList>
            <consortium name="DOE Joint Genome Institute"/>
            <person name="Jimenez D.J."/>
            <person name="Hector R.E."/>
            <person name="Riley R."/>
            <person name="Sun H."/>
            <person name="Grigoriev I.V."/>
            <person name="Van Elsas J.D."/>
            <person name="Nichols N.N."/>
        </authorList>
    </citation>
    <scope>NUCLEOTIDE SEQUENCE [LARGE SCALE GENOMIC DNA]</scope>
    <source>
        <strain evidence="1 2">NRRL 30616</strain>
    </source>
</reference>
<evidence type="ECO:0000313" key="1">
    <source>
        <dbReference type="EMBL" id="OIW32195.1"/>
    </source>
</evidence>
<name>A0A1J7IYE8_9PEZI</name>
<accession>A0A1J7IYE8</accession>
<dbReference type="AlphaFoldDB" id="A0A1J7IYE8"/>
<protein>
    <submittedName>
        <fullName evidence="1">Uncharacterized protein</fullName>
    </submittedName>
</protein>
<evidence type="ECO:0000313" key="2">
    <source>
        <dbReference type="Proteomes" id="UP000182658"/>
    </source>
</evidence>
<dbReference type="InParanoid" id="A0A1J7IYE8"/>
<proteinExistence type="predicted"/>
<sequence length="160" mass="17798">MLVQVPCCASDAFWSLSLNLIFAGDGTGGYDPHDQRSIHSSRRSYPPEDLRTSGLLRLYEQVSNSIPCLCPTKNYLTDFEGMSVLFHDSIPSKLRRLGSPVTSELARLSMRGHTRHALVKGKPRHIIHIHDASVEINTANTSPDKQEAIVRGWQAQTLCT</sequence>
<dbReference type="EMBL" id="KV875095">
    <property type="protein sequence ID" value="OIW32195.1"/>
    <property type="molecule type" value="Genomic_DNA"/>
</dbReference>
<organism evidence="1 2">
    <name type="scientific">Coniochaeta ligniaria NRRL 30616</name>
    <dbReference type="NCBI Taxonomy" id="1408157"/>
    <lineage>
        <taxon>Eukaryota</taxon>
        <taxon>Fungi</taxon>
        <taxon>Dikarya</taxon>
        <taxon>Ascomycota</taxon>
        <taxon>Pezizomycotina</taxon>
        <taxon>Sordariomycetes</taxon>
        <taxon>Sordariomycetidae</taxon>
        <taxon>Coniochaetales</taxon>
        <taxon>Coniochaetaceae</taxon>
        <taxon>Coniochaeta</taxon>
    </lineage>
</organism>
<gene>
    <name evidence="1" type="ORF">CONLIGDRAFT_260010</name>
</gene>
<keyword evidence="2" id="KW-1185">Reference proteome</keyword>
<dbReference type="Proteomes" id="UP000182658">
    <property type="component" value="Unassembled WGS sequence"/>
</dbReference>